<keyword evidence="2" id="KW-1185">Reference proteome</keyword>
<evidence type="ECO:0000313" key="3">
    <source>
        <dbReference type="RefSeq" id="XP_010779896.1"/>
    </source>
</evidence>
<protein>
    <submittedName>
        <fullName evidence="3">Rab effector MyRIP-like</fullName>
    </submittedName>
</protein>
<accession>A0A6I9P018</accession>
<evidence type="ECO:0000313" key="2">
    <source>
        <dbReference type="Proteomes" id="UP000504611"/>
    </source>
</evidence>
<dbReference type="OrthoDB" id="10072397at2759"/>
<feature type="compositionally biased region" description="Basic and acidic residues" evidence="1">
    <location>
        <begin position="150"/>
        <end position="168"/>
    </location>
</feature>
<name>A0A6I9P018_9TELE</name>
<feature type="compositionally biased region" description="Low complexity" evidence="1">
    <location>
        <begin position="63"/>
        <end position="79"/>
    </location>
</feature>
<feature type="compositionally biased region" description="Basic and acidic residues" evidence="1">
    <location>
        <begin position="117"/>
        <end position="135"/>
    </location>
</feature>
<feature type="compositionally biased region" description="Basic and acidic residues" evidence="1">
    <location>
        <begin position="179"/>
        <end position="188"/>
    </location>
</feature>
<organism evidence="2 3">
    <name type="scientific">Notothenia coriiceps</name>
    <name type="common">black rockcod</name>
    <dbReference type="NCBI Taxonomy" id="8208"/>
    <lineage>
        <taxon>Eukaryota</taxon>
        <taxon>Metazoa</taxon>
        <taxon>Chordata</taxon>
        <taxon>Craniata</taxon>
        <taxon>Vertebrata</taxon>
        <taxon>Euteleostomi</taxon>
        <taxon>Actinopterygii</taxon>
        <taxon>Neopterygii</taxon>
        <taxon>Teleostei</taxon>
        <taxon>Neoteleostei</taxon>
        <taxon>Acanthomorphata</taxon>
        <taxon>Eupercaria</taxon>
        <taxon>Perciformes</taxon>
        <taxon>Notothenioidei</taxon>
        <taxon>Nototheniidae</taxon>
        <taxon>Notothenia</taxon>
    </lineage>
</organism>
<reference evidence="3" key="1">
    <citation type="submission" date="2025-08" db="UniProtKB">
        <authorList>
            <consortium name="RefSeq"/>
        </authorList>
    </citation>
    <scope>IDENTIFICATION</scope>
    <source>
        <tissue evidence="3">Muscle</tissue>
    </source>
</reference>
<dbReference type="KEGG" id="ncc:104954481"/>
<dbReference type="Proteomes" id="UP000504611">
    <property type="component" value="Unplaced"/>
</dbReference>
<dbReference type="RefSeq" id="XP_010779896.1">
    <property type="nucleotide sequence ID" value="XM_010781594.1"/>
</dbReference>
<evidence type="ECO:0000256" key="1">
    <source>
        <dbReference type="SAM" id="MobiDB-lite"/>
    </source>
</evidence>
<sequence length="233" mass="25776">MYVSLSSSPPSPPLKENSGFLLNALLKRGLSEEQAVPDPVPSAAPDAFKSDAMTPEPEDLDTAAPNSAAPSPPQRQSVAPGPPPADSLEEELRARLSQLVSRANSKDCSSSEEEEESTKRTIDTERQRGSDRLSEEREEERETVEQGNGPEERLIKSPSEREEMRLETGVECLEEKEEEWQPKRGDKRQSKRQHKRDAEKEARRSGSSASSPAVTPSFQEGALSDNQEEQHDL</sequence>
<feature type="non-terminal residue" evidence="3">
    <location>
        <position position="233"/>
    </location>
</feature>
<dbReference type="AlphaFoldDB" id="A0A6I9P018"/>
<dbReference type="GeneID" id="104954481"/>
<proteinExistence type="predicted"/>
<feature type="region of interest" description="Disordered" evidence="1">
    <location>
        <begin position="31"/>
        <end position="233"/>
    </location>
</feature>
<gene>
    <name evidence="3" type="primary">LOC104954481</name>
</gene>
<feature type="compositionally biased region" description="Polar residues" evidence="1">
    <location>
        <begin position="98"/>
        <end position="108"/>
    </location>
</feature>